<accession>A0A8K0GNQ6</accession>
<keyword evidence="5" id="KW-1185">Reference proteome</keyword>
<evidence type="ECO:0000313" key="4">
    <source>
        <dbReference type="EMBL" id="KAF2904258.1"/>
    </source>
</evidence>
<keyword evidence="2" id="KW-0479">Metal-binding</keyword>
<reference evidence="4" key="1">
    <citation type="submission" date="2019-08" db="EMBL/GenBank/DDBJ databases">
        <title>The genome of the North American firefly Photinus pyralis.</title>
        <authorList>
            <consortium name="Photinus pyralis genome working group"/>
            <person name="Fallon T.R."/>
            <person name="Sander Lower S.E."/>
            <person name="Weng J.-K."/>
        </authorList>
    </citation>
    <scope>NUCLEOTIDE SEQUENCE</scope>
    <source>
        <strain evidence="4">TRF0915ILg1</strain>
        <tissue evidence="4">Whole body</tissue>
    </source>
</reference>
<dbReference type="Proteomes" id="UP000801492">
    <property type="component" value="Unassembled WGS sequence"/>
</dbReference>
<comment type="caution">
    <text evidence="4">The sequence shown here is derived from an EMBL/GenBank/DDBJ whole genome shotgun (WGS) entry which is preliminary data.</text>
</comment>
<evidence type="ECO:0000313" key="5">
    <source>
        <dbReference type="Proteomes" id="UP000801492"/>
    </source>
</evidence>
<name>A0A8K0GNQ6_IGNLU</name>
<sequence length="284" mass="32710">MDLLPAILDCLIEMSEISDSSDISETSSDSEFEYETSESETLVRITVFVENIKIVDEPRKEKISSEKALLMTIWYLGNTESFRQVSDQFNVSLSSAHQVIQKVLNFVLQLRQEFIKWPTREEAVVISEQFCVKQGIENIKNVKDGDAYVNRKGYLSLLIQGTVDSRKRFIDVYCGEPGSLHDAHLLRRSSFYMKAENDTNFFDDYFLLGDSAYPSLSWLQYLENLNINISVKIMACCVLHNIYESKLDDTVIEPHDSADINNEEAMSRQAFMINTNKSRREEVF</sequence>
<evidence type="ECO:0000256" key="1">
    <source>
        <dbReference type="ARBA" id="ARBA00001968"/>
    </source>
</evidence>
<dbReference type="Pfam" id="PF13359">
    <property type="entry name" value="DDE_Tnp_4"/>
    <property type="match status" value="1"/>
</dbReference>
<dbReference type="GO" id="GO:0046872">
    <property type="term" value="F:metal ion binding"/>
    <property type="evidence" value="ECO:0007669"/>
    <property type="project" value="UniProtKB-KW"/>
</dbReference>
<dbReference type="AlphaFoldDB" id="A0A8K0GNQ6"/>
<dbReference type="OrthoDB" id="2668416at2759"/>
<dbReference type="EMBL" id="VTPC01000808">
    <property type="protein sequence ID" value="KAF2904258.1"/>
    <property type="molecule type" value="Genomic_DNA"/>
</dbReference>
<evidence type="ECO:0000259" key="3">
    <source>
        <dbReference type="Pfam" id="PF13359"/>
    </source>
</evidence>
<organism evidence="4 5">
    <name type="scientific">Ignelater luminosus</name>
    <name type="common">Cucubano</name>
    <name type="synonym">Pyrophorus luminosus</name>
    <dbReference type="NCBI Taxonomy" id="2038154"/>
    <lineage>
        <taxon>Eukaryota</taxon>
        <taxon>Metazoa</taxon>
        <taxon>Ecdysozoa</taxon>
        <taxon>Arthropoda</taxon>
        <taxon>Hexapoda</taxon>
        <taxon>Insecta</taxon>
        <taxon>Pterygota</taxon>
        <taxon>Neoptera</taxon>
        <taxon>Endopterygota</taxon>
        <taxon>Coleoptera</taxon>
        <taxon>Polyphaga</taxon>
        <taxon>Elateriformia</taxon>
        <taxon>Elateroidea</taxon>
        <taxon>Elateridae</taxon>
        <taxon>Agrypninae</taxon>
        <taxon>Pyrophorini</taxon>
        <taxon>Ignelater</taxon>
    </lineage>
</organism>
<gene>
    <name evidence="4" type="ORF">ILUMI_01923</name>
</gene>
<comment type="cofactor">
    <cofactor evidence="1">
        <name>a divalent metal cation</name>
        <dbReference type="ChEBI" id="CHEBI:60240"/>
    </cofactor>
</comment>
<protein>
    <recommendedName>
        <fullName evidence="3">DDE Tnp4 domain-containing protein</fullName>
    </recommendedName>
</protein>
<feature type="domain" description="DDE Tnp4" evidence="3">
    <location>
        <begin position="136"/>
        <end position="220"/>
    </location>
</feature>
<dbReference type="InterPro" id="IPR027806">
    <property type="entry name" value="HARBI1_dom"/>
</dbReference>
<evidence type="ECO:0000256" key="2">
    <source>
        <dbReference type="ARBA" id="ARBA00022723"/>
    </source>
</evidence>
<proteinExistence type="predicted"/>